<dbReference type="NCBIfam" id="TIGR02583">
    <property type="entry name" value="DevR_archaea"/>
    <property type="match status" value="1"/>
</dbReference>
<dbReference type="GeneID" id="55642334"/>
<dbReference type="KEGG" id="mten:GWK48_10285"/>
<dbReference type="AlphaFoldDB" id="A0A6N0NVG8"/>
<dbReference type="RefSeq" id="WP_174632019.1">
    <property type="nucleotide sequence ID" value="NZ_CP049074.1"/>
</dbReference>
<dbReference type="EMBL" id="CP049074">
    <property type="protein sequence ID" value="QKR00722.1"/>
    <property type="molecule type" value="Genomic_DNA"/>
</dbReference>
<dbReference type="Proteomes" id="UP000509301">
    <property type="component" value="Chromosome"/>
</dbReference>
<evidence type="ECO:0000256" key="1">
    <source>
        <dbReference type="ARBA" id="ARBA00023118"/>
    </source>
</evidence>
<dbReference type="InterPro" id="IPR010154">
    <property type="entry name" value="CRISPR-assoc_Cas7/Cst2/DevR"/>
</dbReference>
<gene>
    <name evidence="3" type="primary">cas7a</name>
    <name evidence="3" type="ORF">GWK48_10285</name>
</gene>
<evidence type="ECO:0000313" key="4">
    <source>
        <dbReference type="Proteomes" id="UP000509301"/>
    </source>
</evidence>
<accession>A0A6N0NVG8</accession>
<proteinExistence type="predicted"/>
<dbReference type="Pfam" id="PF01905">
    <property type="entry name" value="DevR"/>
    <property type="match status" value="1"/>
</dbReference>
<comment type="function">
    <text evidence="2">CRISPR (clustered regularly interspaced short palindromic repeat) is an adaptive immune system that provides protection against mobile genetic elements (viruses, transposable elements and conjugative plasmids). CRISPR clusters contain spacers, sequences complementary to antecedent mobile elements, and target invading nucleic acids. CRISPR clusters are transcribed and processed into CRISPR RNA (crRNA).</text>
</comment>
<dbReference type="NCBIfam" id="TIGR01875">
    <property type="entry name" value="cas_MJ0381"/>
    <property type="match status" value="1"/>
</dbReference>
<evidence type="ECO:0000313" key="3">
    <source>
        <dbReference type="EMBL" id="QKR00722.1"/>
    </source>
</evidence>
<keyword evidence="1" id="KW-0051">Antiviral defense</keyword>
<dbReference type="PANTHER" id="PTHR37459:SF1">
    <property type="entry name" value="CRISPR-ASSOCIATED PROTEIN CAS7_CST2_DEVR"/>
    <property type="match status" value="1"/>
</dbReference>
<evidence type="ECO:0000256" key="2">
    <source>
        <dbReference type="ARBA" id="ARBA00025626"/>
    </source>
</evidence>
<sequence>MIAGSVRLLINVEALNGVESVGNLVRHRSVPVVFRTSNGYVMRYVPAISGESIAHTYQFELAQLAKAGNLPVTNLSLSGEFVKFASDDFLAGVTPPKDANDARRFEVDVMLTDVVADVGGFLFAGKNPVRRSSRFYVGYMIPTLQGEEIPSQLEAQFHVRYSQSTQQHAIFNVEMGSALYTVSFALDEKTIATPSNAGNQVQGESTLAQQRKSRVEAAIKALSVIMNVSFGGKRSRFLPSAKLQSAVVTMSEFPFMPEPGHSPNYIKDTAERISRTASLRGSQNYVVMAVNNEGLDAGNAKVLSYPEDLITELLKLAK</sequence>
<organism evidence="3 4">
    <name type="scientific">Metallosphaera tengchongensis</name>
    <dbReference type="NCBI Taxonomy" id="1532350"/>
    <lineage>
        <taxon>Archaea</taxon>
        <taxon>Thermoproteota</taxon>
        <taxon>Thermoprotei</taxon>
        <taxon>Sulfolobales</taxon>
        <taxon>Sulfolobaceae</taxon>
        <taxon>Metallosphaera</taxon>
    </lineage>
</organism>
<dbReference type="OrthoDB" id="97643at2157"/>
<dbReference type="InterPro" id="IPR052681">
    <property type="entry name" value="CRISPR-Cas7/Cst2/DevR"/>
</dbReference>
<protein>
    <submittedName>
        <fullName evidence="3">Type I-A CRISPR-associated protein Cas7/Csa2</fullName>
    </submittedName>
</protein>
<keyword evidence="4" id="KW-1185">Reference proteome</keyword>
<reference evidence="3 4" key="1">
    <citation type="submission" date="2020-02" db="EMBL/GenBank/DDBJ databases">
        <title>Comparative genome analysis reveals the metabolism and evolution of the thermophilic archaeal genus Metallosphaera.</title>
        <authorList>
            <person name="Jiang C."/>
        </authorList>
    </citation>
    <scope>NUCLEOTIDE SEQUENCE [LARGE SCALE GENOMIC DNA]</scope>
    <source>
        <strain evidence="3 4">Ric-A</strain>
    </source>
</reference>
<dbReference type="InterPro" id="IPR002764">
    <property type="entry name" value="Cas7/Cst2/DevR_sub_I-a/Apern"/>
</dbReference>
<dbReference type="GO" id="GO:0051607">
    <property type="term" value="P:defense response to virus"/>
    <property type="evidence" value="ECO:0007669"/>
    <property type="project" value="UniProtKB-KW"/>
</dbReference>
<name>A0A6N0NVG8_9CREN</name>
<dbReference type="PANTHER" id="PTHR37459">
    <property type="match status" value="1"/>
</dbReference>